<proteinExistence type="predicted"/>
<dbReference type="Proteomes" id="UP000799777">
    <property type="component" value="Unassembled WGS sequence"/>
</dbReference>
<dbReference type="Pfam" id="PF26639">
    <property type="entry name" value="Het-6_barrel"/>
    <property type="match status" value="1"/>
</dbReference>
<sequence length="380" mass="42954">MSGISMSAMKIATKRACRRKSRTIFHYTCKLSGNFSIVSGFIEYEIEWEHMVETAWWLPDFCQRWSIEDINWESAQRMHTRNRSTLVGGIGGLFLSNLQRYQAFKSTDPRDKVSGLLGIMASDLQREVPMEIDYTKSVADVYIDSVFAYWILSDCSGLHVFNYVFHAPDYDGNDDFRSWVPRWDLPYDRDLVKEEPERAPRACNSTKDSIPSPNCLSALWTAASTLSGGWGDPGPPESPSSRFFSELKANAKRSYTKDFLANMLDLMKHSNVLSINVAAALESTPPDGFGPRFARLVRDIGHGRQLFRTSNGTWGLGPDCARESDFVVVILGADMPWPLRPKGNNEYLFLGQAYVGELMDGTLVRDMQAGKIHQHEFCLI</sequence>
<gene>
    <name evidence="1" type="ORF">EK21DRAFT_89804</name>
</gene>
<dbReference type="AlphaFoldDB" id="A0A9P4H827"/>
<keyword evidence="2" id="KW-1185">Reference proteome</keyword>
<name>A0A9P4H827_9PLEO</name>
<evidence type="ECO:0000313" key="2">
    <source>
        <dbReference type="Proteomes" id="UP000799777"/>
    </source>
</evidence>
<comment type="caution">
    <text evidence="1">The sequence shown here is derived from an EMBL/GenBank/DDBJ whole genome shotgun (WGS) entry which is preliminary data.</text>
</comment>
<dbReference type="EMBL" id="ML978201">
    <property type="protein sequence ID" value="KAF2029389.1"/>
    <property type="molecule type" value="Genomic_DNA"/>
</dbReference>
<reference evidence="1" key="1">
    <citation type="journal article" date="2020" name="Stud. Mycol.">
        <title>101 Dothideomycetes genomes: a test case for predicting lifestyles and emergence of pathogens.</title>
        <authorList>
            <person name="Haridas S."/>
            <person name="Albert R."/>
            <person name="Binder M."/>
            <person name="Bloem J."/>
            <person name="Labutti K."/>
            <person name="Salamov A."/>
            <person name="Andreopoulos B."/>
            <person name="Baker S."/>
            <person name="Barry K."/>
            <person name="Bills G."/>
            <person name="Bluhm B."/>
            <person name="Cannon C."/>
            <person name="Castanera R."/>
            <person name="Culley D."/>
            <person name="Daum C."/>
            <person name="Ezra D."/>
            <person name="Gonzalez J."/>
            <person name="Henrissat B."/>
            <person name="Kuo A."/>
            <person name="Liang C."/>
            <person name="Lipzen A."/>
            <person name="Lutzoni F."/>
            <person name="Magnuson J."/>
            <person name="Mondo S."/>
            <person name="Nolan M."/>
            <person name="Ohm R."/>
            <person name="Pangilinan J."/>
            <person name="Park H.-J."/>
            <person name="Ramirez L."/>
            <person name="Alfaro M."/>
            <person name="Sun H."/>
            <person name="Tritt A."/>
            <person name="Yoshinaga Y."/>
            <person name="Zwiers L.-H."/>
            <person name="Turgeon B."/>
            <person name="Goodwin S."/>
            <person name="Spatafora J."/>
            <person name="Crous P."/>
            <person name="Grigoriev I."/>
        </authorList>
    </citation>
    <scope>NUCLEOTIDE SEQUENCE</scope>
    <source>
        <strain evidence="1">CBS 110217</strain>
    </source>
</reference>
<dbReference type="InterPro" id="IPR052895">
    <property type="entry name" value="HetReg/Transcr_Mod"/>
</dbReference>
<evidence type="ECO:0000313" key="1">
    <source>
        <dbReference type="EMBL" id="KAF2029389.1"/>
    </source>
</evidence>
<dbReference type="PANTHER" id="PTHR24148:SF73">
    <property type="entry name" value="HET DOMAIN PROTEIN (AFU_ORTHOLOGUE AFUA_8G01020)"/>
    <property type="match status" value="1"/>
</dbReference>
<protein>
    <submittedName>
        <fullName evidence="1">Uncharacterized protein</fullName>
    </submittedName>
</protein>
<organism evidence="1 2">
    <name type="scientific">Setomelanomma holmii</name>
    <dbReference type="NCBI Taxonomy" id="210430"/>
    <lineage>
        <taxon>Eukaryota</taxon>
        <taxon>Fungi</taxon>
        <taxon>Dikarya</taxon>
        <taxon>Ascomycota</taxon>
        <taxon>Pezizomycotina</taxon>
        <taxon>Dothideomycetes</taxon>
        <taxon>Pleosporomycetidae</taxon>
        <taxon>Pleosporales</taxon>
        <taxon>Pleosporineae</taxon>
        <taxon>Phaeosphaeriaceae</taxon>
        <taxon>Setomelanomma</taxon>
    </lineage>
</organism>
<accession>A0A9P4H827</accession>
<dbReference type="PANTHER" id="PTHR24148">
    <property type="entry name" value="ANKYRIN REPEAT DOMAIN-CONTAINING PROTEIN 39 HOMOLOG-RELATED"/>
    <property type="match status" value="1"/>
</dbReference>
<dbReference type="OrthoDB" id="5386682at2759"/>